<dbReference type="Gene3D" id="1.20.1530.20">
    <property type="match status" value="1"/>
</dbReference>
<evidence type="ECO:0000313" key="10">
    <source>
        <dbReference type="Proteomes" id="UP000292884"/>
    </source>
</evidence>
<dbReference type="PANTHER" id="PTHR36838">
    <property type="entry name" value="AUXIN EFFLUX CARRIER FAMILY PROTEIN"/>
    <property type="match status" value="1"/>
</dbReference>
<dbReference type="InterPro" id="IPR004776">
    <property type="entry name" value="Mem_transp_PIN-like"/>
</dbReference>
<evidence type="ECO:0000256" key="7">
    <source>
        <dbReference type="ARBA" id="ARBA00023136"/>
    </source>
</evidence>
<evidence type="ECO:0000256" key="2">
    <source>
        <dbReference type="ARBA" id="ARBA00010145"/>
    </source>
</evidence>
<accession>A0A4R0N271</accession>
<dbReference type="RefSeq" id="WP_131551252.1">
    <property type="nucleotide sequence ID" value="NZ_SJSK01000001.1"/>
</dbReference>
<evidence type="ECO:0000256" key="8">
    <source>
        <dbReference type="SAM" id="Phobius"/>
    </source>
</evidence>
<keyword evidence="4" id="KW-1003">Cell membrane</keyword>
<keyword evidence="5 8" id="KW-0812">Transmembrane</keyword>
<feature type="transmembrane region" description="Helical" evidence="8">
    <location>
        <begin position="120"/>
        <end position="142"/>
    </location>
</feature>
<keyword evidence="10" id="KW-1185">Reference proteome</keyword>
<keyword evidence="3" id="KW-0813">Transport</keyword>
<evidence type="ECO:0000256" key="5">
    <source>
        <dbReference type="ARBA" id="ARBA00022692"/>
    </source>
</evidence>
<gene>
    <name evidence="9" type="ORF">EZ428_01015</name>
</gene>
<feature type="transmembrane region" description="Helical" evidence="8">
    <location>
        <begin position="222"/>
        <end position="243"/>
    </location>
</feature>
<comment type="caution">
    <text evidence="9">The sequence shown here is derived from an EMBL/GenBank/DDBJ whole genome shotgun (WGS) entry which is preliminary data.</text>
</comment>
<dbReference type="Proteomes" id="UP000292884">
    <property type="component" value="Unassembled WGS sequence"/>
</dbReference>
<evidence type="ECO:0000256" key="6">
    <source>
        <dbReference type="ARBA" id="ARBA00022989"/>
    </source>
</evidence>
<protein>
    <submittedName>
        <fullName evidence="9">AEC family transporter</fullName>
    </submittedName>
</protein>
<organism evidence="9 10">
    <name type="scientific">Pedobacter frigiditerrae</name>
    <dbReference type="NCBI Taxonomy" id="2530452"/>
    <lineage>
        <taxon>Bacteria</taxon>
        <taxon>Pseudomonadati</taxon>
        <taxon>Bacteroidota</taxon>
        <taxon>Sphingobacteriia</taxon>
        <taxon>Sphingobacteriales</taxon>
        <taxon>Sphingobacteriaceae</taxon>
        <taxon>Pedobacter</taxon>
    </lineage>
</organism>
<name>A0A4R0N271_9SPHI</name>
<dbReference type="OrthoDB" id="9786183at2"/>
<feature type="transmembrane region" description="Helical" evidence="8">
    <location>
        <begin position="57"/>
        <end position="75"/>
    </location>
</feature>
<keyword evidence="6 8" id="KW-1133">Transmembrane helix</keyword>
<feature type="transmembrane region" description="Helical" evidence="8">
    <location>
        <begin position="278"/>
        <end position="297"/>
    </location>
</feature>
<dbReference type="PANTHER" id="PTHR36838:SF1">
    <property type="entry name" value="SLR1864 PROTEIN"/>
    <property type="match status" value="1"/>
</dbReference>
<feature type="transmembrane region" description="Helical" evidence="8">
    <location>
        <begin position="154"/>
        <end position="178"/>
    </location>
</feature>
<evidence type="ECO:0000256" key="4">
    <source>
        <dbReference type="ARBA" id="ARBA00022475"/>
    </source>
</evidence>
<proteinExistence type="inferred from homology"/>
<comment type="similarity">
    <text evidence="2">Belongs to the auxin efflux carrier (TC 2.A.69) family.</text>
</comment>
<dbReference type="Pfam" id="PF03547">
    <property type="entry name" value="Mem_trans"/>
    <property type="match status" value="1"/>
</dbReference>
<keyword evidence="7 8" id="KW-0472">Membrane</keyword>
<evidence type="ECO:0000256" key="1">
    <source>
        <dbReference type="ARBA" id="ARBA00004651"/>
    </source>
</evidence>
<dbReference type="AlphaFoldDB" id="A0A4R0N271"/>
<dbReference type="InterPro" id="IPR038770">
    <property type="entry name" value="Na+/solute_symporter_sf"/>
</dbReference>
<feature type="transmembrane region" description="Helical" evidence="8">
    <location>
        <begin position="95"/>
        <end position="114"/>
    </location>
</feature>
<comment type="subcellular location">
    <subcellularLocation>
        <location evidence="1">Cell membrane</location>
        <topology evidence="1">Multi-pass membrane protein</topology>
    </subcellularLocation>
</comment>
<feature type="transmembrane region" description="Helical" evidence="8">
    <location>
        <begin position="249"/>
        <end position="266"/>
    </location>
</feature>
<dbReference type="GO" id="GO:0005886">
    <property type="term" value="C:plasma membrane"/>
    <property type="evidence" value="ECO:0007669"/>
    <property type="project" value="UniProtKB-SubCell"/>
</dbReference>
<sequence length="304" mass="33420">MANFILIGLCIIAGILFRKNKVLPKDAHKGINAWIIYIALPAVSFKYLPHITFTRELLLPILAPIFVWLFGWLYITFYKRINPKMSLATAGGMKLTSSLSNTSFIGFPLIMAYFSEKELAIAIICDQITFTLLSTIGIIVAIKSSQDQKLNVGLVVKKVLTFPPFIGCVLALVLPRFLDVSVLDPLFDKLAGTVGPLALFSIGLQLKFGGWFSELKYISIALIYKLILAPMLVLIIALIFGLTGIITKITIFEMAMPTLLTAGLVADQYNLNPKVSNLVVGIGIVLSFLTTGTWWLVLTYSGLV</sequence>
<reference evidence="9 10" key="1">
    <citation type="submission" date="2019-02" db="EMBL/GenBank/DDBJ databases">
        <title>Pedobacter sp. RP-1-13 sp. nov., isolated from Arctic soil.</title>
        <authorList>
            <person name="Dahal R.H."/>
        </authorList>
    </citation>
    <scope>NUCLEOTIDE SEQUENCE [LARGE SCALE GENOMIC DNA]</scope>
    <source>
        <strain evidence="9 10">RP-1-13</strain>
    </source>
</reference>
<dbReference type="EMBL" id="SJSK01000001">
    <property type="protein sequence ID" value="TCC93383.1"/>
    <property type="molecule type" value="Genomic_DNA"/>
</dbReference>
<feature type="transmembrane region" description="Helical" evidence="8">
    <location>
        <begin position="190"/>
        <end position="210"/>
    </location>
</feature>
<evidence type="ECO:0000256" key="3">
    <source>
        <dbReference type="ARBA" id="ARBA00022448"/>
    </source>
</evidence>
<dbReference type="GO" id="GO:0055085">
    <property type="term" value="P:transmembrane transport"/>
    <property type="evidence" value="ECO:0007669"/>
    <property type="project" value="InterPro"/>
</dbReference>
<evidence type="ECO:0000313" key="9">
    <source>
        <dbReference type="EMBL" id="TCC93383.1"/>
    </source>
</evidence>